<gene>
    <name evidence="1" type="ORF">L486_02869</name>
</gene>
<dbReference type="InterPro" id="IPR029058">
    <property type="entry name" value="AB_hydrolase_fold"/>
</dbReference>
<dbReference type="EMBL" id="KI669460">
    <property type="protein sequence ID" value="OCF60189.1"/>
    <property type="molecule type" value="Genomic_DNA"/>
</dbReference>
<accession>A0A1B9IXE3</accession>
<evidence type="ECO:0000313" key="2">
    <source>
        <dbReference type="Proteomes" id="UP000092583"/>
    </source>
</evidence>
<reference evidence="1 2" key="1">
    <citation type="submission" date="2013-07" db="EMBL/GenBank/DDBJ databases">
        <title>The Genome Sequence of Kwoniella mangroviensis CBS10435.</title>
        <authorList>
            <consortium name="The Broad Institute Genome Sequencing Platform"/>
            <person name="Cuomo C."/>
            <person name="Litvintseva A."/>
            <person name="Chen Y."/>
            <person name="Heitman J."/>
            <person name="Sun S."/>
            <person name="Springer D."/>
            <person name="Dromer F."/>
            <person name="Young S.K."/>
            <person name="Zeng Q."/>
            <person name="Gargeya S."/>
            <person name="Fitzgerald M."/>
            <person name="Abouelleil A."/>
            <person name="Alvarado L."/>
            <person name="Berlin A.M."/>
            <person name="Chapman S.B."/>
            <person name="Dewar J."/>
            <person name="Goldberg J."/>
            <person name="Griggs A."/>
            <person name="Gujja S."/>
            <person name="Hansen M."/>
            <person name="Howarth C."/>
            <person name="Imamovic A."/>
            <person name="Larimer J."/>
            <person name="McCowan C."/>
            <person name="Murphy C."/>
            <person name="Pearson M."/>
            <person name="Priest M."/>
            <person name="Roberts A."/>
            <person name="Saif S."/>
            <person name="Shea T."/>
            <person name="Sykes S."/>
            <person name="Wortman J."/>
            <person name="Nusbaum C."/>
            <person name="Birren B."/>
        </authorList>
    </citation>
    <scope>NUCLEOTIDE SEQUENCE [LARGE SCALE GENOMIC DNA]</scope>
    <source>
        <strain evidence="1 2">CBS 10435</strain>
    </source>
</reference>
<proteinExistence type="predicted"/>
<dbReference type="OrthoDB" id="6495301at2759"/>
<evidence type="ECO:0000313" key="1">
    <source>
        <dbReference type="EMBL" id="OCF60189.1"/>
    </source>
</evidence>
<dbReference type="STRING" id="1331196.A0A1B9IXE3"/>
<name>A0A1B9IXE3_9TREE</name>
<dbReference type="AlphaFoldDB" id="A0A1B9IXE3"/>
<organism evidence="1 2">
    <name type="scientific">Kwoniella mangroviensis CBS 10435</name>
    <dbReference type="NCBI Taxonomy" id="1331196"/>
    <lineage>
        <taxon>Eukaryota</taxon>
        <taxon>Fungi</taxon>
        <taxon>Dikarya</taxon>
        <taxon>Basidiomycota</taxon>
        <taxon>Agaricomycotina</taxon>
        <taxon>Tremellomycetes</taxon>
        <taxon>Tremellales</taxon>
        <taxon>Cryptococcaceae</taxon>
        <taxon>Kwoniella</taxon>
    </lineage>
</organism>
<dbReference type="Gene3D" id="3.40.50.1820">
    <property type="entry name" value="alpha/beta hydrolase"/>
    <property type="match status" value="1"/>
</dbReference>
<dbReference type="SUPFAM" id="SSF53474">
    <property type="entry name" value="alpha/beta-Hydrolases"/>
    <property type="match status" value="1"/>
</dbReference>
<dbReference type="Proteomes" id="UP000092583">
    <property type="component" value="Unassembled WGS sequence"/>
</dbReference>
<sequence length="161" mass="18193">MGHGLGGHLGFFTLCQEGIIRSRDARHGYLEPLKGQQVTLDLNDISTWRGLYDEIEDELPNGLRKLKIYGEEIKIPRIKGTILLSPVSDVIRQIQYELSIHLEHISSLRRSHGPSQTACMRHSLGHLLFASKRILEVDRLPEKLLIIHGAQDHLVPLSSSH</sequence>
<reference evidence="2" key="2">
    <citation type="submission" date="2013-12" db="EMBL/GenBank/DDBJ databases">
        <title>Evolution of pathogenesis and genome organization in the Tremellales.</title>
        <authorList>
            <person name="Cuomo C."/>
            <person name="Litvintseva A."/>
            <person name="Heitman J."/>
            <person name="Chen Y."/>
            <person name="Sun S."/>
            <person name="Springer D."/>
            <person name="Dromer F."/>
            <person name="Young S."/>
            <person name="Zeng Q."/>
            <person name="Chapman S."/>
            <person name="Gujja S."/>
            <person name="Saif S."/>
            <person name="Birren B."/>
        </authorList>
    </citation>
    <scope>NUCLEOTIDE SEQUENCE [LARGE SCALE GENOMIC DNA]</scope>
    <source>
        <strain evidence="2">CBS 10435</strain>
    </source>
</reference>
<keyword evidence="2" id="KW-1185">Reference proteome</keyword>
<protein>
    <submittedName>
        <fullName evidence="1">Uncharacterized protein</fullName>
    </submittedName>
</protein>